<keyword evidence="3" id="KW-1185">Reference proteome</keyword>
<dbReference type="SUPFAM" id="SSF53335">
    <property type="entry name" value="S-adenosyl-L-methionine-dependent methyltransferases"/>
    <property type="match status" value="1"/>
</dbReference>
<dbReference type="PANTHER" id="PTHR43861">
    <property type="entry name" value="TRANS-ACONITATE 2-METHYLTRANSFERASE-RELATED"/>
    <property type="match status" value="1"/>
</dbReference>
<protein>
    <recommendedName>
        <fullName evidence="1">Methyltransferase type 11 domain-containing protein</fullName>
    </recommendedName>
</protein>
<comment type="caution">
    <text evidence="2">The sequence shown here is derived from an EMBL/GenBank/DDBJ whole genome shotgun (WGS) entry which is preliminary data.</text>
</comment>
<evidence type="ECO:0000313" key="3">
    <source>
        <dbReference type="Proteomes" id="UP001265746"/>
    </source>
</evidence>
<dbReference type="InterPro" id="IPR029063">
    <property type="entry name" value="SAM-dependent_MTases_sf"/>
</dbReference>
<gene>
    <name evidence="2" type="ORF">N8I77_004835</name>
</gene>
<dbReference type="EMBL" id="JAUJFL010000002">
    <property type="protein sequence ID" value="KAK2611501.1"/>
    <property type="molecule type" value="Genomic_DNA"/>
</dbReference>
<evidence type="ECO:0000259" key="1">
    <source>
        <dbReference type="Pfam" id="PF08241"/>
    </source>
</evidence>
<name>A0AAD9W914_PHOAM</name>
<dbReference type="CDD" id="cd02440">
    <property type="entry name" value="AdoMet_MTases"/>
    <property type="match status" value="1"/>
</dbReference>
<sequence>MAYQQKALVSDDPDLTTLYEFRNAKDYAAYLLPHIKPDFHILDVGSGPGRMTHDFSLLVPHGKVVGIDISSGILAEAAAKYQEPNLSFELGDAYELSQFADASFDLIHAHAVIMHLPDPIKAFKAMYRVVKPGGIVATRDPSGRGIVSIIPDRPPFTELMTEASPAQMKYIDAVGSFSQSGLHKEKWAREAGFGERDGGKIEVRLSYEHVTTAWNLFRGSMADQAVRLGIITKEQVTRWAEIWSEWTKEEGRLAKKEFVDMLCFKGKKV</sequence>
<feature type="domain" description="Methyltransferase type 11" evidence="1">
    <location>
        <begin position="42"/>
        <end position="137"/>
    </location>
</feature>
<organism evidence="2 3">
    <name type="scientific">Phomopsis amygdali</name>
    <name type="common">Fusicoccum amygdali</name>
    <dbReference type="NCBI Taxonomy" id="1214568"/>
    <lineage>
        <taxon>Eukaryota</taxon>
        <taxon>Fungi</taxon>
        <taxon>Dikarya</taxon>
        <taxon>Ascomycota</taxon>
        <taxon>Pezizomycotina</taxon>
        <taxon>Sordariomycetes</taxon>
        <taxon>Sordariomycetidae</taxon>
        <taxon>Diaporthales</taxon>
        <taxon>Diaporthaceae</taxon>
        <taxon>Diaporthe</taxon>
    </lineage>
</organism>
<dbReference type="Proteomes" id="UP001265746">
    <property type="component" value="Unassembled WGS sequence"/>
</dbReference>
<dbReference type="InterPro" id="IPR013216">
    <property type="entry name" value="Methyltransf_11"/>
</dbReference>
<dbReference type="Gene3D" id="3.40.50.150">
    <property type="entry name" value="Vaccinia Virus protein VP39"/>
    <property type="match status" value="1"/>
</dbReference>
<proteinExistence type="predicted"/>
<dbReference type="GO" id="GO:0008757">
    <property type="term" value="F:S-adenosylmethionine-dependent methyltransferase activity"/>
    <property type="evidence" value="ECO:0007669"/>
    <property type="project" value="InterPro"/>
</dbReference>
<dbReference type="AlphaFoldDB" id="A0AAD9W914"/>
<evidence type="ECO:0000313" key="2">
    <source>
        <dbReference type="EMBL" id="KAK2611501.1"/>
    </source>
</evidence>
<accession>A0AAD9W914</accession>
<dbReference type="Pfam" id="PF08241">
    <property type="entry name" value="Methyltransf_11"/>
    <property type="match status" value="1"/>
</dbReference>
<reference evidence="2" key="1">
    <citation type="submission" date="2023-06" db="EMBL/GenBank/DDBJ databases">
        <authorList>
            <person name="Noh H."/>
        </authorList>
    </citation>
    <scope>NUCLEOTIDE SEQUENCE</scope>
    <source>
        <strain evidence="2">DUCC20226</strain>
    </source>
</reference>